<gene>
    <name evidence="1" type="ORF">FRX31_007402</name>
</gene>
<protein>
    <submittedName>
        <fullName evidence="1">Uncharacterized protein</fullName>
    </submittedName>
</protein>
<comment type="caution">
    <text evidence="1">The sequence shown here is derived from an EMBL/GenBank/DDBJ whole genome shotgun (WGS) entry which is preliminary data.</text>
</comment>
<keyword evidence="2" id="KW-1185">Reference proteome</keyword>
<proteinExistence type="predicted"/>
<evidence type="ECO:0000313" key="1">
    <source>
        <dbReference type="EMBL" id="KAF5203011.1"/>
    </source>
</evidence>
<accession>A0A7J6WZW5</accession>
<dbReference type="Proteomes" id="UP000554482">
    <property type="component" value="Unassembled WGS sequence"/>
</dbReference>
<evidence type="ECO:0000313" key="2">
    <source>
        <dbReference type="Proteomes" id="UP000554482"/>
    </source>
</evidence>
<dbReference type="EMBL" id="JABWDY010007343">
    <property type="protein sequence ID" value="KAF5203011.1"/>
    <property type="molecule type" value="Genomic_DNA"/>
</dbReference>
<organism evidence="1 2">
    <name type="scientific">Thalictrum thalictroides</name>
    <name type="common">Rue-anemone</name>
    <name type="synonym">Anemone thalictroides</name>
    <dbReference type="NCBI Taxonomy" id="46969"/>
    <lineage>
        <taxon>Eukaryota</taxon>
        <taxon>Viridiplantae</taxon>
        <taxon>Streptophyta</taxon>
        <taxon>Embryophyta</taxon>
        <taxon>Tracheophyta</taxon>
        <taxon>Spermatophyta</taxon>
        <taxon>Magnoliopsida</taxon>
        <taxon>Ranunculales</taxon>
        <taxon>Ranunculaceae</taxon>
        <taxon>Thalictroideae</taxon>
        <taxon>Thalictrum</taxon>
    </lineage>
</organism>
<sequence>MISILNSQVLNFLDLISHPIKVLIFKSEKMVRFLASSSSSSSSSATMTKSTKKVGIVGMVPVTAQVYESRLRRWKSVNIPNAFASFVESLL</sequence>
<dbReference type="AlphaFoldDB" id="A0A7J6WZW5"/>
<name>A0A7J6WZW5_THATH</name>
<reference evidence="1 2" key="1">
    <citation type="submission" date="2020-06" db="EMBL/GenBank/DDBJ databases">
        <title>Transcriptomic and genomic resources for Thalictrum thalictroides and T. hernandezii: Facilitating candidate gene discovery in an emerging model plant lineage.</title>
        <authorList>
            <person name="Arias T."/>
            <person name="Riano-Pachon D.M."/>
            <person name="Di Stilio V.S."/>
        </authorList>
    </citation>
    <scope>NUCLEOTIDE SEQUENCE [LARGE SCALE GENOMIC DNA]</scope>
    <source>
        <strain evidence="2">cv. WT478/WT964</strain>
        <tissue evidence="1">Leaves</tissue>
    </source>
</reference>